<keyword evidence="4" id="KW-1185">Reference proteome</keyword>
<keyword evidence="1" id="KW-0694">RNA-binding</keyword>
<sequence>MVIKELLENVKAGKTEFPVEIKKQSKLDEICSILQNIFGIYSLSIVEIVEKNEEIILNKTLEICKNHLGTFKVEVERKDKGFAISSQELNSENLFS</sequence>
<dbReference type="Proteomes" id="UP000231823">
    <property type="component" value="Chromosome"/>
</dbReference>
<dbReference type="OrthoDB" id="9773948at2"/>
<dbReference type="GO" id="GO:0003723">
    <property type="term" value="F:RNA binding"/>
    <property type="evidence" value="ECO:0007669"/>
    <property type="project" value="UniProtKB-UniRule"/>
</dbReference>
<evidence type="ECO:0000256" key="1">
    <source>
        <dbReference type="PROSITE-ProRule" id="PRU00529"/>
    </source>
</evidence>
<protein>
    <submittedName>
        <fullName evidence="3">tRNA 4-thiouridine(8) synthase ThiI</fullName>
    </submittedName>
</protein>
<dbReference type="RefSeq" id="WP_100916488.1">
    <property type="nucleotide sequence ID" value="NZ_CP025057.1"/>
</dbReference>
<evidence type="ECO:0000313" key="3">
    <source>
        <dbReference type="EMBL" id="AUB31497.1"/>
    </source>
</evidence>
<proteinExistence type="predicted"/>
<name>A0A2K8SDF2_9MOLU</name>
<dbReference type="SUPFAM" id="SSF143437">
    <property type="entry name" value="THUMP domain-like"/>
    <property type="match status" value="1"/>
</dbReference>
<dbReference type="Gene3D" id="3.30.2130.30">
    <property type="match status" value="1"/>
</dbReference>
<accession>A0A2K8SDF2</accession>
<evidence type="ECO:0000313" key="4">
    <source>
        <dbReference type="Proteomes" id="UP000231823"/>
    </source>
</evidence>
<evidence type="ECO:0000259" key="2">
    <source>
        <dbReference type="PROSITE" id="PS51165"/>
    </source>
</evidence>
<dbReference type="EMBL" id="CP025057">
    <property type="protein sequence ID" value="AUB31497.1"/>
    <property type="molecule type" value="Genomic_DNA"/>
</dbReference>
<dbReference type="KEGG" id="sfz:SFLOR_v1c04450"/>
<dbReference type="AlphaFoldDB" id="A0A2K8SDF2"/>
<dbReference type="PROSITE" id="PS51165">
    <property type="entry name" value="THUMP"/>
    <property type="match status" value="1"/>
</dbReference>
<dbReference type="InterPro" id="IPR004114">
    <property type="entry name" value="THUMP_dom"/>
</dbReference>
<organism evidence="3 4">
    <name type="scientific">Spiroplasma floricola 23-6</name>
    <dbReference type="NCBI Taxonomy" id="1336749"/>
    <lineage>
        <taxon>Bacteria</taxon>
        <taxon>Bacillati</taxon>
        <taxon>Mycoplasmatota</taxon>
        <taxon>Mollicutes</taxon>
        <taxon>Entomoplasmatales</taxon>
        <taxon>Spiroplasmataceae</taxon>
        <taxon>Spiroplasma</taxon>
    </lineage>
</organism>
<reference evidence="3 4" key="1">
    <citation type="submission" date="2017-12" db="EMBL/GenBank/DDBJ databases">
        <title>Complete genome sequence of Spiroplasma floricola 23-6 (ATCC 29989).</title>
        <authorList>
            <person name="Tsai Y.-M."/>
            <person name="Wu P.-S."/>
            <person name="Lo W.-S."/>
            <person name="Kuo C.-H."/>
        </authorList>
    </citation>
    <scope>NUCLEOTIDE SEQUENCE [LARGE SCALE GENOMIC DNA]</scope>
    <source>
        <strain evidence="3 4">23-6</strain>
    </source>
</reference>
<feature type="domain" description="THUMP" evidence="2">
    <location>
        <begin position="28"/>
        <end position="96"/>
    </location>
</feature>
<gene>
    <name evidence="3" type="ORF">SFLOR_v1c04450</name>
</gene>